<keyword evidence="1 3" id="KW-0378">Hydrolase</keyword>
<dbReference type="SUPFAM" id="SSF53474">
    <property type="entry name" value="alpha/beta-Hydrolases"/>
    <property type="match status" value="1"/>
</dbReference>
<dbReference type="InterPro" id="IPR050300">
    <property type="entry name" value="GDXG_lipolytic_enzyme"/>
</dbReference>
<dbReference type="Pfam" id="PF07859">
    <property type="entry name" value="Abhydrolase_3"/>
    <property type="match status" value="1"/>
</dbReference>
<dbReference type="PANTHER" id="PTHR48081">
    <property type="entry name" value="AB HYDROLASE SUPERFAMILY PROTEIN C4A8.06C"/>
    <property type="match status" value="1"/>
</dbReference>
<dbReference type="PANTHER" id="PTHR48081:SF8">
    <property type="entry name" value="ALPHA_BETA HYDROLASE FOLD-3 DOMAIN-CONTAINING PROTEIN-RELATED"/>
    <property type="match status" value="1"/>
</dbReference>
<name>A0A9X3SVH4_9ACTN</name>
<gene>
    <name evidence="3" type="ORF">O1R50_22895</name>
</gene>
<organism evidence="3 4">
    <name type="scientific">Glycomyces luteolus</name>
    <dbReference type="NCBI Taxonomy" id="2670330"/>
    <lineage>
        <taxon>Bacteria</taxon>
        <taxon>Bacillati</taxon>
        <taxon>Actinomycetota</taxon>
        <taxon>Actinomycetes</taxon>
        <taxon>Glycomycetales</taxon>
        <taxon>Glycomycetaceae</taxon>
        <taxon>Glycomyces</taxon>
    </lineage>
</organism>
<dbReference type="InterPro" id="IPR013094">
    <property type="entry name" value="AB_hydrolase_3"/>
</dbReference>
<evidence type="ECO:0000313" key="4">
    <source>
        <dbReference type="Proteomes" id="UP001146067"/>
    </source>
</evidence>
<sequence>MPEPDKALIYLHGGAYIHEITRRHWHFISRLADAGRRVDVPLYGLAPQHVYREAFPLVTDVHRNLLDRYPPESITWAGDSAGGGLALAVTQTLPGTGLPMAARLILLSPWLDITLSNPRIRQIEQRDPWLSRAGLIEAGRAWAGGDDPHDPRLSPINGPMAGLPPIDLYIGTADIFDPDARRLREQAEQAGTTIRLTEVEGAFHVYALAPVPEARVSTRAILAALQ</sequence>
<evidence type="ECO:0000313" key="3">
    <source>
        <dbReference type="EMBL" id="MDA1362488.1"/>
    </source>
</evidence>
<dbReference type="AlphaFoldDB" id="A0A9X3SVH4"/>
<comment type="caution">
    <text evidence="3">The sequence shown here is derived from an EMBL/GenBank/DDBJ whole genome shotgun (WGS) entry which is preliminary data.</text>
</comment>
<protein>
    <submittedName>
        <fullName evidence="3">Alpha/beta hydrolase</fullName>
    </submittedName>
</protein>
<dbReference type="EMBL" id="JAPZVP010000024">
    <property type="protein sequence ID" value="MDA1362488.1"/>
    <property type="molecule type" value="Genomic_DNA"/>
</dbReference>
<reference evidence="3" key="1">
    <citation type="submission" date="2022-12" db="EMBL/GenBank/DDBJ databases">
        <title>Gycomyces niveus sp.nov.,a novel actinomycete isolated from soil in Shouguan.</title>
        <authorList>
            <person name="Yang X."/>
        </authorList>
    </citation>
    <scope>NUCLEOTIDE SEQUENCE</scope>
    <source>
        <strain evidence="3">NEAU-A15</strain>
    </source>
</reference>
<dbReference type="InterPro" id="IPR029058">
    <property type="entry name" value="AB_hydrolase_fold"/>
</dbReference>
<dbReference type="GO" id="GO:0016787">
    <property type="term" value="F:hydrolase activity"/>
    <property type="evidence" value="ECO:0007669"/>
    <property type="project" value="UniProtKB-KW"/>
</dbReference>
<dbReference type="RefSeq" id="WP_270112572.1">
    <property type="nucleotide sequence ID" value="NZ_JAPZVP010000024.1"/>
</dbReference>
<keyword evidence="4" id="KW-1185">Reference proteome</keyword>
<dbReference type="Proteomes" id="UP001146067">
    <property type="component" value="Unassembled WGS sequence"/>
</dbReference>
<evidence type="ECO:0000259" key="2">
    <source>
        <dbReference type="Pfam" id="PF07859"/>
    </source>
</evidence>
<accession>A0A9X3SVH4</accession>
<feature type="domain" description="Alpha/beta hydrolase fold-3" evidence="2">
    <location>
        <begin position="8"/>
        <end position="207"/>
    </location>
</feature>
<dbReference type="Gene3D" id="3.40.50.1820">
    <property type="entry name" value="alpha/beta hydrolase"/>
    <property type="match status" value="1"/>
</dbReference>
<evidence type="ECO:0000256" key="1">
    <source>
        <dbReference type="ARBA" id="ARBA00022801"/>
    </source>
</evidence>
<proteinExistence type="predicted"/>